<evidence type="ECO:0000313" key="10">
    <source>
        <dbReference type="Proteomes" id="UP000652013"/>
    </source>
</evidence>
<dbReference type="EMBL" id="BOOY01000031">
    <property type="protein sequence ID" value="GIJ05060.1"/>
    <property type="molecule type" value="Genomic_DNA"/>
</dbReference>
<comment type="similarity">
    <text evidence="2 7">Belongs to the OMP decarboxylase family. Type 2 subfamily.</text>
</comment>
<comment type="caution">
    <text evidence="9">The sequence shown here is derived from an EMBL/GenBank/DDBJ whole genome shotgun (WGS) entry which is preliminary data.</text>
</comment>
<name>A0A8J3YBR2_9ACTN</name>
<dbReference type="PANTHER" id="PTHR43375:SF1">
    <property type="entry name" value="OROTIDINE 5'-PHOSPHATE DECARBOXYLASE"/>
    <property type="match status" value="1"/>
</dbReference>
<evidence type="ECO:0000256" key="4">
    <source>
        <dbReference type="ARBA" id="ARBA00022975"/>
    </source>
</evidence>
<dbReference type="InterPro" id="IPR001754">
    <property type="entry name" value="OMPdeCOase_dom"/>
</dbReference>
<keyword evidence="4 7" id="KW-0665">Pyrimidine biosynthesis</keyword>
<accession>A0A8J3YBR2</accession>
<keyword evidence="5 7" id="KW-0456">Lyase</keyword>
<evidence type="ECO:0000256" key="1">
    <source>
        <dbReference type="ARBA" id="ARBA00004861"/>
    </source>
</evidence>
<keyword evidence="3 7" id="KW-0210">Decarboxylase</keyword>
<evidence type="ECO:0000259" key="8">
    <source>
        <dbReference type="SMART" id="SM00934"/>
    </source>
</evidence>
<dbReference type="InterPro" id="IPR013785">
    <property type="entry name" value="Aldolase_TIM"/>
</dbReference>
<reference evidence="9" key="1">
    <citation type="submission" date="2021-01" db="EMBL/GenBank/DDBJ databases">
        <title>Whole genome shotgun sequence of Spirilliplanes yamanashiensis NBRC 15828.</title>
        <authorList>
            <person name="Komaki H."/>
            <person name="Tamura T."/>
        </authorList>
    </citation>
    <scope>NUCLEOTIDE SEQUENCE</scope>
    <source>
        <strain evidence="9">NBRC 15828</strain>
    </source>
</reference>
<dbReference type="Proteomes" id="UP000652013">
    <property type="component" value="Unassembled WGS sequence"/>
</dbReference>
<feature type="domain" description="Orotidine 5'-phosphate decarboxylase" evidence="8">
    <location>
        <begin position="17"/>
        <end position="263"/>
    </location>
</feature>
<dbReference type="UniPathway" id="UPA00070">
    <property type="reaction ID" value="UER00120"/>
</dbReference>
<evidence type="ECO:0000256" key="2">
    <source>
        <dbReference type="ARBA" id="ARBA00008847"/>
    </source>
</evidence>
<dbReference type="SUPFAM" id="SSF51366">
    <property type="entry name" value="Ribulose-phoshate binding barrel"/>
    <property type="match status" value="1"/>
</dbReference>
<dbReference type="SMART" id="SM00934">
    <property type="entry name" value="OMPdecase"/>
    <property type="match status" value="1"/>
</dbReference>
<protein>
    <recommendedName>
        <fullName evidence="7">Orotidine 5'-phosphate decarboxylase</fullName>
        <ecNumber evidence="7">4.1.1.23</ecNumber>
    </recommendedName>
    <alternativeName>
        <fullName evidence="7">OMP decarboxylase</fullName>
        <shortName evidence="7">OMPDCase</shortName>
        <shortName evidence="7">OMPdecase</shortName>
    </alternativeName>
</protein>
<comment type="catalytic activity">
    <reaction evidence="6 7">
        <text>orotidine 5'-phosphate + H(+) = UMP + CO2</text>
        <dbReference type="Rhea" id="RHEA:11596"/>
        <dbReference type="ChEBI" id="CHEBI:15378"/>
        <dbReference type="ChEBI" id="CHEBI:16526"/>
        <dbReference type="ChEBI" id="CHEBI:57538"/>
        <dbReference type="ChEBI" id="CHEBI:57865"/>
        <dbReference type="EC" id="4.1.1.23"/>
    </reaction>
</comment>
<dbReference type="PANTHER" id="PTHR43375">
    <property type="entry name" value="OROTIDINE 5'-PHOSPHATE DECARBOXYLASE"/>
    <property type="match status" value="1"/>
</dbReference>
<sequence length="276" mass="27905">MEPFGSRLAAAVSKRGPLCVGVDPHSALLARWGLSDDVEGLARFAGTVVEAVADHVAVVKPQSAFFERFGSRGIAVLESTIRQFREAGVLVLLDVKRGDIGSTMAAYASAYLDQSSPLASDAITVSPFLGFGSLRPALDLAAEQGAGVFVLALTSNPEGPAVQHAVGPGGATVAQTIIDEISQVNRGATPLGSVGAVVGATIGETGHDLSAINGPLLAPGLGAQGATPDDLRRVFGAALPHVLPSYSREVLNAGPDVAGLRAAALRAADACRAALG</sequence>
<proteinExistence type="inferred from homology"/>
<dbReference type="InterPro" id="IPR011995">
    <property type="entry name" value="OMPdecase_type-2"/>
</dbReference>
<dbReference type="RefSeq" id="WP_203940285.1">
    <property type="nucleotide sequence ID" value="NZ_BAAAGJ010000011.1"/>
</dbReference>
<organism evidence="9 10">
    <name type="scientific">Spirilliplanes yamanashiensis</name>
    <dbReference type="NCBI Taxonomy" id="42233"/>
    <lineage>
        <taxon>Bacteria</taxon>
        <taxon>Bacillati</taxon>
        <taxon>Actinomycetota</taxon>
        <taxon>Actinomycetes</taxon>
        <taxon>Micromonosporales</taxon>
        <taxon>Micromonosporaceae</taxon>
        <taxon>Spirilliplanes</taxon>
    </lineage>
</organism>
<dbReference type="EC" id="4.1.1.23" evidence="7"/>
<dbReference type="InterPro" id="IPR011060">
    <property type="entry name" value="RibuloseP-bd_barrel"/>
</dbReference>
<gene>
    <name evidence="7 9" type="primary">pyrF</name>
    <name evidence="9" type="ORF">Sya03_44120</name>
</gene>
<feature type="active site" description="Proton donor" evidence="7">
    <location>
        <position position="96"/>
    </location>
</feature>
<evidence type="ECO:0000256" key="6">
    <source>
        <dbReference type="ARBA" id="ARBA00049157"/>
    </source>
</evidence>
<dbReference type="GO" id="GO:0006207">
    <property type="term" value="P:'de novo' pyrimidine nucleobase biosynthetic process"/>
    <property type="evidence" value="ECO:0007669"/>
    <property type="project" value="InterPro"/>
</dbReference>
<evidence type="ECO:0000256" key="5">
    <source>
        <dbReference type="ARBA" id="ARBA00023239"/>
    </source>
</evidence>
<dbReference type="CDD" id="cd04725">
    <property type="entry name" value="OMP_decarboxylase_like"/>
    <property type="match status" value="1"/>
</dbReference>
<dbReference type="InterPro" id="IPR018089">
    <property type="entry name" value="OMPdecase_AS"/>
</dbReference>
<evidence type="ECO:0000256" key="3">
    <source>
        <dbReference type="ARBA" id="ARBA00022793"/>
    </source>
</evidence>
<dbReference type="HAMAP" id="MF_01215">
    <property type="entry name" value="OMPdecase_type2"/>
    <property type="match status" value="1"/>
</dbReference>
<dbReference type="GO" id="GO:0044205">
    <property type="term" value="P:'de novo' UMP biosynthetic process"/>
    <property type="evidence" value="ECO:0007669"/>
    <property type="project" value="UniProtKB-UniRule"/>
</dbReference>
<evidence type="ECO:0000256" key="7">
    <source>
        <dbReference type="HAMAP-Rule" id="MF_01215"/>
    </source>
</evidence>
<dbReference type="GO" id="GO:0004590">
    <property type="term" value="F:orotidine-5'-phosphate decarboxylase activity"/>
    <property type="evidence" value="ECO:0007669"/>
    <property type="project" value="UniProtKB-UniRule"/>
</dbReference>
<keyword evidence="10" id="KW-1185">Reference proteome</keyword>
<comment type="pathway">
    <text evidence="1 7">Pyrimidine metabolism; UMP biosynthesis via de novo pathway; UMP from orotate: step 2/2.</text>
</comment>
<dbReference type="NCBIfam" id="TIGR02127">
    <property type="entry name" value="pyrF_sub2"/>
    <property type="match status" value="1"/>
</dbReference>
<dbReference type="PROSITE" id="PS00156">
    <property type="entry name" value="OMPDECASE"/>
    <property type="match status" value="1"/>
</dbReference>
<dbReference type="Pfam" id="PF00215">
    <property type="entry name" value="OMPdecase"/>
    <property type="match status" value="1"/>
</dbReference>
<dbReference type="AlphaFoldDB" id="A0A8J3YBR2"/>
<evidence type="ECO:0000313" key="9">
    <source>
        <dbReference type="EMBL" id="GIJ05060.1"/>
    </source>
</evidence>
<dbReference type="Gene3D" id="3.20.20.70">
    <property type="entry name" value="Aldolase class I"/>
    <property type="match status" value="1"/>
</dbReference>